<reference evidence="2" key="1">
    <citation type="journal article" date="2023" name="Plant J.">
        <title>Genome sequences and population genomics provide insights into the demographic history, inbreeding, and mutation load of two 'living fossil' tree species of Dipteronia.</title>
        <authorList>
            <person name="Feng Y."/>
            <person name="Comes H.P."/>
            <person name="Chen J."/>
            <person name="Zhu S."/>
            <person name="Lu R."/>
            <person name="Zhang X."/>
            <person name="Li P."/>
            <person name="Qiu J."/>
            <person name="Olsen K.M."/>
            <person name="Qiu Y."/>
        </authorList>
    </citation>
    <scope>NUCLEOTIDE SEQUENCE</scope>
    <source>
        <strain evidence="2">NBL</strain>
    </source>
</reference>
<proteinExistence type="predicted"/>
<feature type="compositionally biased region" description="Polar residues" evidence="1">
    <location>
        <begin position="1"/>
        <end position="20"/>
    </location>
</feature>
<name>A0AAE0ADD3_9ROSI</name>
<feature type="compositionally biased region" description="Polar residues" evidence="1">
    <location>
        <begin position="127"/>
        <end position="155"/>
    </location>
</feature>
<evidence type="ECO:0000256" key="1">
    <source>
        <dbReference type="SAM" id="MobiDB-lite"/>
    </source>
</evidence>
<dbReference type="Proteomes" id="UP001281410">
    <property type="component" value="Unassembled WGS sequence"/>
</dbReference>
<accession>A0AAE0ADD3</accession>
<evidence type="ECO:0000313" key="2">
    <source>
        <dbReference type="EMBL" id="KAK3211809.1"/>
    </source>
</evidence>
<protein>
    <submittedName>
        <fullName evidence="2">Uncharacterized protein</fullName>
    </submittedName>
</protein>
<comment type="caution">
    <text evidence="2">The sequence shown here is derived from an EMBL/GenBank/DDBJ whole genome shotgun (WGS) entry which is preliminary data.</text>
</comment>
<keyword evidence="3" id="KW-1185">Reference proteome</keyword>
<gene>
    <name evidence="2" type="ORF">Dsin_016515</name>
</gene>
<feature type="compositionally biased region" description="Basic and acidic residues" evidence="1">
    <location>
        <begin position="255"/>
        <end position="315"/>
    </location>
</feature>
<feature type="compositionally biased region" description="Polar residues" evidence="1">
    <location>
        <begin position="330"/>
        <end position="342"/>
    </location>
</feature>
<dbReference type="EMBL" id="JANJYJ010000005">
    <property type="protein sequence ID" value="KAK3211809.1"/>
    <property type="molecule type" value="Genomic_DNA"/>
</dbReference>
<organism evidence="2 3">
    <name type="scientific">Dipteronia sinensis</name>
    <dbReference type="NCBI Taxonomy" id="43782"/>
    <lineage>
        <taxon>Eukaryota</taxon>
        <taxon>Viridiplantae</taxon>
        <taxon>Streptophyta</taxon>
        <taxon>Embryophyta</taxon>
        <taxon>Tracheophyta</taxon>
        <taxon>Spermatophyta</taxon>
        <taxon>Magnoliopsida</taxon>
        <taxon>eudicotyledons</taxon>
        <taxon>Gunneridae</taxon>
        <taxon>Pentapetalae</taxon>
        <taxon>rosids</taxon>
        <taxon>malvids</taxon>
        <taxon>Sapindales</taxon>
        <taxon>Sapindaceae</taxon>
        <taxon>Hippocastanoideae</taxon>
        <taxon>Acereae</taxon>
        <taxon>Dipteronia</taxon>
    </lineage>
</organism>
<sequence length="354" mass="39248">MTTRSRYQTNHNPEDQSGFNSGDPKPDGGCCSCLKSKSSDRSKKQNGKSDVPKPQEITTQGQGNIQKENSNGSNTNARSGKMQPGGSPEVSRDRQGVSKTSKFMETDPIDTAKNGAVNESKGKQAWTPVQENSDGIPSNMKPSPQKQKISSPGQDNKQEEIKKNGKYTGPNSTNVTKSKDETQRSDVPNDEGNNASLGATRFDPTEKTISSTVEQAAPRKEKENDHIKNRHEDILQDQHKGVHKPEYNCGIQRDTGPDLTKKETENDRIKNIYEDKLEDQHKVVHKPEYNHGIHSDTRPDLNKRESSSPDSEHAGVQKGRGKQGIDTNHEYTNPPNPSTTITGREEKRKDSPMH</sequence>
<dbReference type="AlphaFoldDB" id="A0AAE0ADD3"/>
<evidence type="ECO:0000313" key="3">
    <source>
        <dbReference type="Proteomes" id="UP001281410"/>
    </source>
</evidence>
<feature type="compositionally biased region" description="Basic and acidic residues" evidence="1">
    <location>
        <begin position="217"/>
        <end position="246"/>
    </location>
</feature>
<feature type="compositionally biased region" description="Polar residues" evidence="1">
    <location>
        <begin position="56"/>
        <end position="78"/>
    </location>
</feature>
<feature type="region of interest" description="Disordered" evidence="1">
    <location>
        <begin position="1"/>
        <end position="354"/>
    </location>
</feature>
<feature type="compositionally biased region" description="Basic and acidic residues" evidence="1">
    <location>
        <begin position="343"/>
        <end position="354"/>
    </location>
</feature>